<evidence type="ECO:0000313" key="2">
    <source>
        <dbReference type="EMBL" id="GHA60204.1"/>
    </source>
</evidence>
<dbReference type="InterPro" id="IPR029068">
    <property type="entry name" value="Glyas_Bleomycin-R_OHBP_Dase"/>
</dbReference>
<dbReference type="InterPro" id="IPR037523">
    <property type="entry name" value="VOC_core"/>
</dbReference>
<accession>A0ABQ3D5V0</accession>
<dbReference type="Gene3D" id="3.10.180.10">
    <property type="entry name" value="2,3-Dihydroxybiphenyl 1,2-Dioxygenase, domain 1"/>
    <property type="match status" value="1"/>
</dbReference>
<dbReference type="Pfam" id="PF00903">
    <property type="entry name" value="Glyoxalase"/>
    <property type="match status" value="1"/>
</dbReference>
<dbReference type="CDD" id="cd06587">
    <property type="entry name" value="VOC"/>
    <property type="match status" value="1"/>
</dbReference>
<name>A0ABQ3D5V0_9RHOB</name>
<reference evidence="3" key="1">
    <citation type="journal article" date="2019" name="Int. J. Syst. Evol. Microbiol.">
        <title>The Global Catalogue of Microorganisms (GCM) 10K type strain sequencing project: providing services to taxonomists for standard genome sequencing and annotation.</title>
        <authorList>
            <consortium name="The Broad Institute Genomics Platform"/>
            <consortium name="The Broad Institute Genome Sequencing Center for Infectious Disease"/>
            <person name="Wu L."/>
            <person name="Ma J."/>
        </authorList>
    </citation>
    <scope>NUCLEOTIDE SEQUENCE [LARGE SCALE GENOMIC DNA]</scope>
    <source>
        <strain evidence="3">KCTC 32465</strain>
    </source>
</reference>
<proteinExistence type="predicted"/>
<evidence type="ECO:0000313" key="3">
    <source>
        <dbReference type="Proteomes" id="UP000634455"/>
    </source>
</evidence>
<dbReference type="InterPro" id="IPR052164">
    <property type="entry name" value="Anthracycline_SecMetBiosynth"/>
</dbReference>
<dbReference type="PROSITE" id="PS51819">
    <property type="entry name" value="VOC"/>
    <property type="match status" value="1"/>
</dbReference>
<dbReference type="SUPFAM" id="SSF54593">
    <property type="entry name" value="Glyoxalase/Bleomycin resistance protein/Dihydroxybiphenyl dioxygenase"/>
    <property type="match status" value="1"/>
</dbReference>
<dbReference type="RefSeq" id="WP_189641282.1">
    <property type="nucleotide sequence ID" value="NZ_BMZF01000010.1"/>
</dbReference>
<dbReference type="InterPro" id="IPR004360">
    <property type="entry name" value="Glyas_Fos-R_dOase_dom"/>
</dbReference>
<dbReference type="Proteomes" id="UP000634455">
    <property type="component" value="Unassembled WGS sequence"/>
</dbReference>
<sequence length="124" mass="13980">MQKVTGIGGVFFRANDPKSLIDWYERNLGVDISKRTWVQESGQTVFSPFDAATDYFGKSTQQWMICFRVNDLSAMISQLEANNIQVFQKAEWNSEVGKFARIHDLEGNPVELWQPSAESATIGG</sequence>
<comment type="caution">
    <text evidence="2">The sequence shown here is derived from an EMBL/GenBank/DDBJ whole genome shotgun (WGS) entry which is preliminary data.</text>
</comment>
<gene>
    <name evidence="2" type="ORF">GCM10008927_27150</name>
</gene>
<feature type="domain" description="VOC" evidence="1">
    <location>
        <begin position="6"/>
        <end position="115"/>
    </location>
</feature>
<evidence type="ECO:0000259" key="1">
    <source>
        <dbReference type="PROSITE" id="PS51819"/>
    </source>
</evidence>
<dbReference type="EMBL" id="BMZF01000010">
    <property type="protein sequence ID" value="GHA60204.1"/>
    <property type="molecule type" value="Genomic_DNA"/>
</dbReference>
<protein>
    <submittedName>
        <fullName evidence="2">Glyoxalase</fullName>
    </submittedName>
</protein>
<organism evidence="2 3">
    <name type="scientific">Paramylibacter ulvae</name>
    <dbReference type="NCBI Taxonomy" id="1651968"/>
    <lineage>
        <taxon>Bacteria</taxon>
        <taxon>Pseudomonadati</taxon>
        <taxon>Pseudomonadota</taxon>
        <taxon>Alphaproteobacteria</taxon>
        <taxon>Rhodobacterales</taxon>
        <taxon>Paracoccaceae</taxon>
        <taxon>Paramylibacter</taxon>
    </lineage>
</organism>
<keyword evidence="3" id="KW-1185">Reference proteome</keyword>
<dbReference type="PANTHER" id="PTHR33993">
    <property type="entry name" value="GLYOXALASE-RELATED"/>
    <property type="match status" value="1"/>
</dbReference>
<dbReference type="PANTHER" id="PTHR33993:SF5">
    <property type="entry name" value="GLYOXALASE"/>
    <property type="match status" value="1"/>
</dbReference>